<dbReference type="EMBL" id="NOXS01000035">
    <property type="protein sequence ID" value="OYQ16869.1"/>
    <property type="molecule type" value="Genomic_DNA"/>
</dbReference>
<keyword evidence="1" id="KW-1133">Transmembrane helix</keyword>
<feature type="transmembrane region" description="Helical" evidence="1">
    <location>
        <begin position="158"/>
        <end position="180"/>
    </location>
</feature>
<gene>
    <name evidence="2" type="ORF">CHR90_18020</name>
</gene>
<keyword evidence="1" id="KW-0472">Membrane</keyword>
<name>A0A255XIR7_9PROT</name>
<feature type="transmembrane region" description="Helical" evidence="1">
    <location>
        <begin position="131"/>
        <end position="152"/>
    </location>
</feature>
<accession>A0A255XIR7</accession>
<comment type="caution">
    <text evidence="2">The sequence shown here is derived from an EMBL/GenBank/DDBJ whole genome shotgun (WGS) entry which is preliminary data.</text>
</comment>
<dbReference type="AlphaFoldDB" id="A0A255XIR7"/>
<evidence type="ECO:0000313" key="3">
    <source>
        <dbReference type="Proteomes" id="UP000216361"/>
    </source>
</evidence>
<evidence type="ECO:0000256" key="1">
    <source>
        <dbReference type="SAM" id="Phobius"/>
    </source>
</evidence>
<keyword evidence="1" id="KW-0812">Transmembrane</keyword>
<evidence type="ECO:0008006" key="4">
    <source>
        <dbReference type="Google" id="ProtNLM"/>
    </source>
</evidence>
<dbReference type="OrthoDB" id="6773069at2"/>
<evidence type="ECO:0000313" key="2">
    <source>
        <dbReference type="EMBL" id="OYQ16869.1"/>
    </source>
</evidence>
<dbReference type="RefSeq" id="WP_094410507.1">
    <property type="nucleotide sequence ID" value="NZ_BMJZ01000003.1"/>
</dbReference>
<reference evidence="2 3" key="1">
    <citation type="submission" date="2017-07" db="EMBL/GenBank/DDBJ databases">
        <title>Elstera cyanobacteriorum sp. nov., a novel bacterium isolated from cyanobacterial aggregates in a eutrophic lake.</title>
        <authorList>
            <person name="Cai H."/>
        </authorList>
    </citation>
    <scope>NUCLEOTIDE SEQUENCE [LARGE SCALE GENOMIC DNA]</scope>
    <source>
        <strain evidence="2 3">TH019</strain>
    </source>
</reference>
<dbReference type="Proteomes" id="UP000216361">
    <property type="component" value="Unassembled WGS sequence"/>
</dbReference>
<feature type="transmembrane region" description="Helical" evidence="1">
    <location>
        <begin position="43"/>
        <end position="65"/>
    </location>
</feature>
<sequence>MFQIAFILIGANAFRGKWYIVAALGLALILLGLFVAFGPASHALLIAHVILGGIFLINGLVVALGGATARDRSPFRAFLKSGGLALTGALVLLSAFWTPVALAIALGIALLIDGAFRIASTLVILFPGWRFVLLIGVIEILAAPMIALGWPLPYESAVLLATGLMLGLFGWFLMSFGLSFRTLPPEFSILNLPIFAKRGWYSHAPILVGDDDPEDLARPPLTVYVWTPMGVAADPERRLLMDRYLAAVDKDGSYSTGHSALEVKPDLYISHYPSEELAIPENMNKLSSLQALANTIQKGEFHDSYEGDVDWWCAADVQLQFPRYSYRRLLAFWLGYSQDPTYHLTNRNCSVVAAAGLDAALEGVLAGRRPWLRLLGLLLDPDLWGAILARNRAIAMTWTPGLFHDYARALNRVINGGQKMPWLQRLRWFIYRARLSAKTFERKGKLP</sequence>
<feature type="transmembrane region" description="Helical" evidence="1">
    <location>
        <begin position="18"/>
        <end position="37"/>
    </location>
</feature>
<keyword evidence="3" id="KW-1185">Reference proteome</keyword>
<organism evidence="2 3">
    <name type="scientific">Elstera cyanobacteriorum</name>
    <dbReference type="NCBI Taxonomy" id="2022747"/>
    <lineage>
        <taxon>Bacteria</taxon>
        <taxon>Pseudomonadati</taxon>
        <taxon>Pseudomonadota</taxon>
        <taxon>Alphaproteobacteria</taxon>
        <taxon>Rhodospirillales</taxon>
        <taxon>Rhodospirillaceae</taxon>
        <taxon>Elstera</taxon>
    </lineage>
</organism>
<proteinExistence type="predicted"/>
<protein>
    <recommendedName>
        <fullName evidence="4">Protease</fullName>
    </recommendedName>
</protein>